<keyword evidence="3" id="KW-1185">Reference proteome</keyword>
<evidence type="ECO:0000256" key="1">
    <source>
        <dbReference type="SAM" id="MobiDB-lite"/>
    </source>
</evidence>
<accession>A0A7X0LJ25</accession>
<comment type="caution">
    <text evidence="2">The sequence shown here is derived from an EMBL/GenBank/DDBJ whole genome shotgun (WGS) entry which is preliminary data.</text>
</comment>
<gene>
    <name evidence="2" type="ORF">HNQ40_000656</name>
</gene>
<sequence length="135" mass="15408">MNSHSQNQSNYWRNRKNRMNGCVVDPDAPPPTHDVIAWTYGGHPPTERMGSAAKLARLLEHTPYLTINAEMLWMLTGVRSNRHAKAMRDPRVAAVAERRGWRQLIENRPSGGKRSSLTREPIEDRKDSISAHENE</sequence>
<dbReference type="Proteomes" id="UP000541810">
    <property type="component" value="Unassembled WGS sequence"/>
</dbReference>
<evidence type="ECO:0000313" key="2">
    <source>
        <dbReference type="EMBL" id="MBB6428850.1"/>
    </source>
</evidence>
<name>A0A7X0LJ25_9BACT</name>
<feature type="region of interest" description="Disordered" evidence="1">
    <location>
        <begin position="103"/>
        <end position="135"/>
    </location>
</feature>
<protein>
    <submittedName>
        <fullName evidence="2">Uncharacterized protein</fullName>
    </submittedName>
</protein>
<proteinExistence type="predicted"/>
<reference evidence="2 3" key="1">
    <citation type="submission" date="2020-08" db="EMBL/GenBank/DDBJ databases">
        <title>Genomic Encyclopedia of Type Strains, Phase IV (KMG-IV): sequencing the most valuable type-strain genomes for metagenomic binning, comparative biology and taxonomic classification.</title>
        <authorList>
            <person name="Goeker M."/>
        </authorList>
    </citation>
    <scope>NUCLEOTIDE SEQUENCE [LARGE SCALE GENOMIC DNA]</scope>
    <source>
        <strain evidence="2 3">DSM 103725</strain>
    </source>
</reference>
<feature type="compositionally biased region" description="Basic and acidic residues" evidence="1">
    <location>
        <begin position="120"/>
        <end position="135"/>
    </location>
</feature>
<dbReference type="EMBL" id="JACHGY010000001">
    <property type="protein sequence ID" value="MBB6428850.1"/>
    <property type="molecule type" value="Genomic_DNA"/>
</dbReference>
<dbReference type="RefSeq" id="WP_184676360.1">
    <property type="nucleotide sequence ID" value="NZ_JACHGY010000001.1"/>
</dbReference>
<organism evidence="2 3">
    <name type="scientific">Algisphaera agarilytica</name>
    <dbReference type="NCBI Taxonomy" id="1385975"/>
    <lineage>
        <taxon>Bacteria</taxon>
        <taxon>Pseudomonadati</taxon>
        <taxon>Planctomycetota</taxon>
        <taxon>Phycisphaerae</taxon>
        <taxon>Phycisphaerales</taxon>
        <taxon>Phycisphaeraceae</taxon>
        <taxon>Algisphaera</taxon>
    </lineage>
</organism>
<evidence type="ECO:0000313" key="3">
    <source>
        <dbReference type="Proteomes" id="UP000541810"/>
    </source>
</evidence>
<dbReference type="AlphaFoldDB" id="A0A7X0LJ25"/>